<evidence type="ECO:0000313" key="2">
    <source>
        <dbReference type="EMBL" id="RLN19026.1"/>
    </source>
</evidence>
<keyword evidence="3" id="KW-1185">Reference proteome</keyword>
<feature type="region of interest" description="Disordered" evidence="1">
    <location>
        <begin position="160"/>
        <end position="189"/>
    </location>
</feature>
<feature type="region of interest" description="Disordered" evidence="1">
    <location>
        <begin position="1"/>
        <end position="45"/>
    </location>
</feature>
<organism evidence="2 3">
    <name type="scientific">Panicum miliaceum</name>
    <name type="common">Proso millet</name>
    <name type="synonym">Broomcorn millet</name>
    <dbReference type="NCBI Taxonomy" id="4540"/>
    <lineage>
        <taxon>Eukaryota</taxon>
        <taxon>Viridiplantae</taxon>
        <taxon>Streptophyta</taxon>
        <taxon>Embryophyta</taxon>
        <taxon>Tracheophyta</taxon>
        <taxon>Spermatophyta</taxon>
        <taxon>Magnoliopsida</taxon>
        <taxon>Liliopsida</taxon>
        <taxon>Poales</taxon>
        <taxon>Poaceae</taxon>
        <taxon>PACMAD clade</taxon>
        <taxon>Panicoideae</taxon>
        <taxon>Panicodae</taxon>
        <taxon>Paniceae</taxon>
        <taxon>Panicinae</taxon>
        <taxon>Panicum</taxon>
        <taxon>Panicum sect. Panicum</taxon>
    </lineage>
</organism>
<reference evidence="3" key="1">
    <citation type="journal article" date="2019" name="Nat. Commun.">
        <title>The genome of broomcorn millet.</title>
        <authorList>
            <person name="Zou C."/>
            <person name="Miki D."/>
            <person name="Li D."/>
            <person name="Tang Q."/>
            <person name="Xiao L."/>
            <person name="Rajput S."/>
            <person name="Deng P."/>
            <person name="Jia W."/>
            <person name="Huang R."/>
            <person name="Zhang M."/>
            <person name="Sun Y."/>
            <person name="Hu J."/>
            <person name="Fu X."/>
            <person name="Schnable P.S."/>
            <person name="Li F."/>
            <person name="Zhang H."/>
            <person name="Feng B."/>
            <person name="Zhu X."/>
            <person name="Liu R."/>
            <person name="Schnable J.C."/>
            <person name="Zhu J.-K."/>
            <person name="Zhang H."/>
        </authorList>
    </citation>
    <scope>NUCLEOTIDE SEQUENCE [LARGE SCALE GENOMIC DNA]</scope>
</reference>
<dbReference type="AlphaFoldDB" id="A0A3L6SGI0"/>
<gene>
    <name evidence="2" type="ORF">C2845_PM02G10920</name>
</gene>
<dbReference type="EMBL" id="PQIB02000005">
    <property type="protein sequence ID" value="RLN19026.1"/>
    <property type="molecule type" value="Genomic_DNA"/>
</dbReference>
<sequence length="304" mass="31993">MAAGTATCPWEHQDPGTFGQDAPRLAPVVNQPHGHLMGQQARQPPPPPLPAYQMQGHQRTIMGPYGTAAVAGPLQIQGNPGQNAPPFAPAVNQPRGHLMGQQAGGRSFPHGLHLQAPTSLLAASAERRWHPQVPGNNQPPAQPISRKAMEWGKRMAASTGKLRFRDDTGQKAGGVQASMDLPPPQPSTNIPFDLNSTHNLLHPSVPACSSSGVSPRSATTRWGSTARRPEGTPPNSSIQCSPPTSPVPAPSMKMNSTAARPAVSIRRQCGLNHGGMSACALTASQTPSSVWCAPTISRGLLRFL</sequence>
<evidence type="ECO:0000256" key="1">
    <source>
        <dbReference type="SAM" id="MobiDB-lite"/>
    </source>
</evidence>
<dbReference type="Proteomes" id="UP000275267">
    <property type="component" value="Unassembled WGS sequence"/>
</dbReference>
<feature type="compositionally biased region" description="Polar residues" evidence="1">
    <location>
        <begin position="207"/>
        <end position="223"/>
    </location>
</feature>
<proteinExistence type="predicted"/>
<evidence type="ECO:0000313" key="3">
    <source>
        <dbReference type="Proteomes" id="UP000275267"/>
    </source>
</evidence>
<accession>A0A3L6SGI0</accession>
<comment type="caution">
    <text evidence="2">The sequence shown here is derived from an EMBL/GenBank/DDBJ whole genome shotgun (WGS) entry which is preliminary data.</text>
</comment>
<feature type="region of interest" description="Disordered" evidence="1">
    <location>
        <begin position="203"/>
        <end position="257"/>
    </location>
</feature>
<name>A0A3L6SGI0_PANMI</name>
<dbReference type="OrthoDB" id="10640612at2759"/>
<protein>
    <submittedName>
        <fullName evidence="2">Uncharacterized protein</fullName>
    </submittedName>
</protein>
<feature type="compositionally biased region" description="Polar residues" evidence="1">
    <location>
        <begin position="233"/>
        <end position="242"/>
    </location>
</feature>